<comment type="caution">
    <text evidence="2">The sequence shown here is derived from an EMBL/GenBank/DDBJ whole genome shotgun (WGS) entry which is preliminary data.</text>
</comment>
<keyword evidence="3" id="KW-1185">Reference proteome</keyword>
<name>A0AAN7ZDZ6_9PEZI</name>
<dbReference type="EMBL" id="JAWHQM010000101">
    <property type="protein sequence ID" value="KAK5637251.1"/>
    <property type="molecule type" value="Genomic_DNA"/>
</dbReference>
<accession>A0AAN7ZDZ6</accession>
<gene>
    <name evidence="2" type="ORF">RRF57_012963</name>
</gene>
<protein>
    <submittedName>
        <fullName evidence="2">Uncharacterized protein</fullName>
    </submittedName>
</protein>
<dbReference type="AlphaFoldDB" id="A0AAN7ZDZ6"/>
<evidence type="ECO:0000313" key="3">
    <source>
        <dbReference type="Proteomes" id="UP001305414"/>
    </source>
</evidence>
<feature type="region of interest" description="Disordered" evidence="1">
    <location>
        <begin position="50"/>
        <end position="72"/>
    </location>
</feature>
<feature type="compositionally biased region" description="Basic and acidic residues" evidence="1">
    <location>
        <begin position="54"/>
        <end position="72"/>
    </location>
</feature>
<organism evidence="2 3">
    <name type="scientific">Xylaria bambusicola</name>
    <dbReference type="NCBI Taxonomy" id="326684"/>
    <lineage>
        <taxon>Eukaryota</taxon>
        <taxon>Fungi</taxon>
        <taxon>Dikarya</taxon>
        <taxon>Ascomycota</taxon>
        <taxon>Pezizomycotina</taxon>
        <taxon>Sordariomycetes</taxon>
        <taxon>Xylariomycetidae</taxon>
        <taxon>Xylariales</taxon>
        <taxon>Xylariaceae</taxon>
        <taxon>Xylaria</taxon>
    </lineage>
</organism>
<evidence type="ECO:0000313" key="2">
    <source>
        <dbReference type="EMBL" id="KAK5637251.1"/>
    </source>
</evidence>
<evidence type="ECO:0000256" key="1">
    <source>
        <dbReference type="SAM" id="MobiDB-lite"/>
    </source>
</evidence>
<proteinExistence type="predicted"/>
<dbReference type="Proteomes" id="UP001305414">
    <property type="component" value="Unassembled WGS sequence"/>
</dbReference>
<reference evidence="2 3" key="1">
    <citation type="submission" date="2023-10" db="EMBL/GenBank/DDBJ databases">
        <title>Draft genome sequence of Xylaria bambusicola isolate GMP-LS, the root and basal stem rot pathogen of sugarcane in Indonesia.</title>
        <authorList>
            <person name="Selvaraj P."/>
            <person name="Muralishankar V."/>
            <person name="Muruganantham S."/>
            <person name="Sp S."/>
            <person name="Haryani S."/>
            <person name="Lau K.J.X."/>
            <person name="Naqvi N.I."/>
        </authorList>
    </citation>
    <scope>NUCLEOTIDE SEQUENCE [LARGE SCALE GENOMIC DNA]</scope>
    <source>
        <strain evidence="2">GMP-LS</strain>
    </source>
</reference>
<sequence length="72" mass="7815">MVDPDKVKTPIAPGRNCWAASGFGGDTLEFLGLPVVPSVELVPDRLVISPAEDIDTRVTPRESRDTRRPSRG</sequence>